<dbReference type="SUPFAM" id="SSF56968">
    <property type="entry name" value="Lipovitellin-phosvitin complex, beta-sheet shell regions"/>
    <property type="match status" value="1"/>
</dbReference>
<dbReference type="EMBL" id="QUSF01000022">
    <property type="protein sequence ID" value="RLW01598.1"/>
    <property type="molecule type" value="Genomic_DNA"/>
</dbReference>
<dbReference type="PANTHER" id="PTHR23345:SF15">
    <property type="entry name" value="VITELLOGENIN 1-RELATED"/>
    <property type="match status" value="1"/>
</dbReference>
<evidence type="ECO:0000313" key="5">
    <source>
        <dbReference type="Proteomes" id="UP000276834"/>
    </source>
</evidence>
<keyword evidence="5" id="KW-1185">Reference proteome</keyword>
<reference evidence="4 5" key="1">
    <citation type="journal article" date="2018" name="Proc. R. Soc. B">
        <title>A non-coding region near Follistatin controls head colour polymorphism in the Gouldian finch.</title>
        <authorList>
            <person name="Toomey M.B."/>
            <person name="Marques C.I."/>
            <person name="Andrade P."/>
            <person name="Araujo P.M."/>
            <person name="Sabatino S."/>
            <person name="Gazda M.A."/>
            <person name="Afonso S."/>
            <person name="Lopes R.J."/>
            <person name="Corbo J.C."/>
            <person name="Carneiro M."/>
        </authorList>
    </citation>
    <scope>NUCLEOTIDE SEQUENCE [LARGE SCALE GENOMIC DNA]</scope>
    <source>
        <strain evidence="4">Red01</strain>
        <tissue evidence="4">Muscle</tissue>
    </source>
</reference>
<evidence type="ECO:0000259" key="3">
    <source>
        <dbReference type="Pfam" id="PF01347"/>
    </source>
</evidence>
<accession>A0A3L8SHC3</accession>
<dbReference type="GO" id="GO:0005319">
    <property type="term" value="F:lipid transporter activity"/>
    <property type="evidence" value="ECO:0007669"/>
    <property type="project" value="InterPro"/>
</dbReference>
<dbReference type="Proteomes" id="UP000276834">
    <property type="component" value="Unassembled WGS sequence"/>
</dbReference>
<evidence type="ECO:0000313" key="4">
    <source>
        <dbReference type="EMBL" id="RLW01598.1"/>
    </source>
</evidence>
<protein>
    <recommendedName>
        <fullName evidence="3">Vitellogenin domain-containing protein</fullName>
    </recommendedName>
</protein>
<evidence type="ECO:0000256" key="1">
    <source>
        <dbReference type="ARBA" id="ARBA00022729"/>
    </source>
</evidence>
<dbReference type="GO" id="GO:0045735">
    <property type="term" value="F:nutrient reservoir activity"/>
    <property type="evidence" value="ECO:0007669"/>
    <property type="project" value="UniProtKB-KW"/>
</dbReference>
<gene>
    <name evidence="4" type="ORF">DV515_00007975</name>
</gene>
<evidence type="ECO:0000256" key="2">
    <source>
        <dbReference type="ARBA" id="ARBA00022761"/>
    </source>
</evidence>
<sequence>MVLKVQDVQIKKSFASREESLMEMDSLREILEQHPLHFSFHDGKVLKLCPVRSEQTWALNIKRGILSVLQTAPESSAGAVVE</sequence>
<feature type="non-terminal residue" evidence="4">
    <location>
        <position position="82"/>
    </location>
</feature>
<keyword evidence="1" id="KW-0732">Signal</keyword>
<name>A0A3L8SHC3_CHLGU</name>
<proteinExistence type="predicted"/>
<dbReference type="InterPro" id="IPR050733">
    <property type="entry name" value="Vitellogenin/Apolipophorin"/>
</dbReference>
<dbReference type="OrthoDB" id="9297931at2759"/>
<feature type="domain" description="Vitellogenin" evidence="3">
    <location>
        <begin position="2"/>
        <end position="74"/>
    </location>
</feature>
<dbReference type="InterPro" id="IPR001747">
    <property type="entry name" value="Vitellogenin_N"/>
</dbReference>
<dbReference type="Gene3D" id="2.30.230.10">
    <property type="entry name" value="Lipovitellin, beta-sheet shell regions, chain A"/>
    <property type="match status" value="1"/>
</dbReference>
<organism evidence="4 5">
    <name type="scientific">Chloebia gouldiae</name>
    <name type="common">Gouldian finch</name>
    <name type="synonym">Erythrura gouldiae</name>
    <dbReference type="NCBI Taxonomy" id="44316"/>
    <lineage>
        <taxon>Eukaryota</taxon>
        <taxon>Metazoa</taxon>
        <taxon>Chordata</taxon>
        <taxon>Craniata</taxon>
        <taxon>Vertebrata</taxon>
        <taxon>Euteleostomi</taxon>
        <taxon>Archelosauria</taxon>
        <taxon>Archosauria</taxon>
        <taxon>Dinosauria</taxon>
        <taxon>Saurischia</taxon>
        <taxon>Theropoda</taxon>
        <taxon>Coelurosauria</taxon>
        <taxon>Aves</taxon>
        <taxon>Neognathae</taxon>
        <taxon>Neoaves</taxon>
        <taxon>Telluraves</taxon>
        <taxon>Australaves</taxon>
        <taxon>Passeriformes</taxon>
        <taxon>Passeroidea</taxon>
        <taxon>Passeridae</taxon>
        <taxon>Chloebia</taxon>
    </lineage>
</organism>
<keyword evidence="2" id="KW-0758">Storage protein</keyword>
<dbReference type="PANTHER" id="PTHR23345">
    <property type="entry name" value="VITELLOGENIN-RELATED"/>
    <property type="match status" value="1"/>
</dbReference>
<dbReference type="InterPro" id="IPR015819">
    <property type="entry name" value="Lipid_transp_b-sht_shell"/>
</dbReference>
<dbReference type="InterPro" id="IPR015816">
    <property type="entry name" value="Vitellinogen_b-sht_N"/>
</dbReference>
<dbReference type="Pfam" id="PF01347">
    <property type="entry name" value="Vitellogenin_N"/>
    <property type="match status" value="1"/>
</dbReference>
<comment type="caution">
    <text evidence="4">The sequence shown here is derived from an EMBL/GenBank/DDBJ whole genome shotgun (WGS) entry which is preliminary data.</text>
</comment>
<dbReference type="AlphaFoldDB" id="A0A3L8SHC3"/>